<dbReference type="AlphaFoldDB" id="A0AAV2IR83"/>
<evidence type="ECO:0000313" key="1">
    <source>
        <dbReference type="EMBL" id="CAL1567688.1"/>
    </source>
</evidence>
<sequence>MRKPRQQQVRVWVGKEYDTCVAANGDWSEETSCQAKKKLQEIERLQQFRGAFVTCPHVKEEKARRMASTILPTSKQF</sequence>
<organism evidence="1 2">
    <name type="scientific">Knipowitschia caucasica</name>
    <name type="common">Caucasian dwarf goby</name>
    <name type="synonym">Pomatoschistus caucasicus</name>
    <dbReference type="NCBI Taxonomy" id="637954"/>
    <lineage>
        <taxon>Eukaryota</taxon>
        <taxon>Metazoa</taxon>
        <taxon>Chordata</taxon>
        <taxon>Craniata</taxon>
        <taxon>Vertebrata</taxon>
        <taxon>Euteleostomi</taxon>
        <taxon>Actinopterygii</taxon>
        <taxon>Neopterygii</taxon>
        <taxon>Teleostei</taxon>
        <taxon>Neoteleostei</taxon>
        <taxon>Acanthomorphata</taxon>
        <taxon>Gobiaria</taxon>
        <taxon>Gobiiformes</taxon>
        <taxon>Gobioidei</taxon>
        <taxon>Gobiidae</taxon>
        <taxon>Gobiinae</taxon>
        <taxon>Knipowitschia</taxon>
    </lineage>
</organism>
<protein>
    <submittedName>
        <fullName evidence="1">Uncharacterized protein</fullName>
    </submittedName>
</protein>
<evidence type="ECO:0000313" key="2">
    <source>
        <dbReference type="Proteomes" id="UP001497482"/>
    </source>
</evidence>
<keyword evidence="2" id="KW-1185">Reference proteome</keyword>
<dbReference type="Proteomes" id="UP001497482">
    <property type="component" value="Chromosome 1"/>
</dbReference>
<proteinExistence type="predicted"/>
<dbReference type="EMBL" id="OZ035823">
    <property type="protein sequence ID" value="CAL1567688.1"/>
    <property type="molecule type" value="Genomic_DNA"/>
</dbReference>
<accession>A0AAV2IR83</accession>
<reference evidence="1 2" key="1">
    <citation type="submission" date="2024-04" db="EMBL/GenBank/DDBJ databases">
        <authorList>
            <person name="Waldvogel A.-M."/>
            <person name="Schoenle A."/>
        </authorList>
    </citation>
    <scope>NUCLEOTIDE SEQUENCE [LARGE SCALE GENOMIC DNA]</scope>
</reference>
<name>A0AAV2IR83_KNICA</name>
<gene>
    <name evidence="1" type="ORF">KC01_LOCUS466</name>
</gene>